<dbReference type="Proteomes" id="UP000176998">
    <property type="component" value="Unassembled WGS sequence"/>
</dbReference>
<dbReference type="AlphaFoldDB" id="A0A1G4ANR6"/>
<evidence type="ECO:0000256" key="1">
    <source>
        <dbReference type="ARBA" id="ARBA00005232"/>
    </source>
</evidence>
<sequence length="867" mass="96126">MPTQVRIFSRPRPLGETLEKAIPPSSVPRSIPDASDLWKQVEPSKLKQSTEATRSMAVYKDKSVEGGVTFAAQEKLKHLPIPELEATAQRYLTALKPLQSAREHSETKQSLQDFLKHDGPALQEKLKTYAQDKTSYIEQFWYDSYLNFDNPVVLNLNPFFLLEDDPTPARNNQVTRAASLVVSALEFVRAVRKEELPPDTVKGQPLCMYQYSRLFGTARVPTENGCQIEQDPDSKHIIVMCHGQFYWFDVLDDNNDLIMSEKDVSINLQTIIDDAAQTPIQDAAKGALGVLSTENRKIWSGLRDVLTREEGSNNADCLGIVDSALFVLCLDYTEPVDADALCGNMLCGTSLVEKGVQIGTCTNRWYDKLQIIVCKNGSAGINFEHTGVDGHTVLRFASDVYTDTILRFARTINGQAPTLWASTSPDPAKRDPDSFGEVNTTPHKLEWDMNPELSVAVRFAETRLADLIEQNEFKTLDFKHYGKNFMTSMGFSPDAFVQMAFQAAYYGLYGRVECTYEPAMTKIFLHGRTEAIRSVSDESVNFVQTFWADNPAEHKVEALRKACQRHVNSTRECAKAEGCDRHLYALFCTWQRSVDDELLSSSNGYSSPVDGSSEADAGESAVGSPGRQSVLSLNGAELQSSSTGRTRGESTNSRNGNNQAAMPQIFADSGWDKLNNTIMSTSNCGNPSLRQFGFGPTSGDGFGIGYIIKDEGISICVSSKHRQTKRFVDTLESYLLEVRRILRITSRRGTGTGMGTKQTRARELDLQARPKQPKGIKSRGRLITAHDAIKPSVARSSTGTQSPTEESVTLSEDDELGGYGFFDAGMLLQALKARGENMDPGETKPSERAAVQARRREIGKKLRLIDY</sequence>
<dbReference type="FunFam" id="3.30.559.10:FF:000019">
    <property type="entry name" value="Carnitine acetyl transferase"/>
    <property type="match status" value="1"/>
</dbReference>
<feature type="region of interest" description="Disordered" evidence="8">
    <location>
        <begin position="16"/>
        <end position="35"/>
    </location>
</feature>
<evidence type="ECO:0000256" key="5">
    <source>
        <dbReference type="ARBA" id="ARBA00023098"/>
    </source>
</evidence>
<organism evidence="10 11">
    <name type="scientific">Colletotrichum orchidophilum</name>
    <dbReference type="NCBI Taxonomy" id="1209926"/>
    <lineage>
        <taxon>Eukaryota</taxon>
        <taxon>Fungi</taxon>
        <taxon>Dikarya</taxon>
        <taxon>Ascomycota</taxon>
        <taxon>Pezizomycotina</taxon>
        <taxon>Sordariomycetes</taxon>
        <taxon>Hypocreomycetidae</taxon>
        <taxon>Glomerellales</taxon>
        <taxon>Glomerellaceae</taxon>
        <taxon>Colletotrichum</taxon>
    </lineage>
</organism>
<evidence type="ECO:0000256" key="2">
    <source>
        <dbReference type="ARBA" id="ARBA00022448"/>
    </source>
</evidence>
<gene>
    <name evidence="10" type="ORF">CORC01_13874</name>
</gene>
<evidence type="ECO:0000313" key="10">
    <source>
        <dbReference type="EMBL" id="OHE90830.1"/>
    </source>
</evidence>
<comment type="similarity">
    <text evidence="1">Belongs to the carnitine/choline acetyltransferase family.</text>
</comment>
<feature type="region of interest" description="Disordered" evidence="8">
    <location>
        <begin position="834"/>
        <end position="855"/>
    </location>
</feature>
<comment type="caution">
    <text evidence="10">The sequence shown here is derived from an EMBL/GenBank/DDBJ whole genome shotgun (WGS) entry which is preliminary data.</text>
</comment>
<dbReference type="OrthoDB" id="240216at2759"/>
<name>A0A1G4ANR6_9PEZI</name>
<dbReference type="STRING" id="1209926.A0A1G4ANR6"/>
<keyword evidence="11" id="KW-1185">Reference proteome</keyword>
<keyword evidence="2" id="KW-0813">Transport</keyword>
<keyword evidence="6 10" id="KW-0012">Acyltransferase</keyword>
<dbReference type="GO" id="GO:0005739">
    <property type="term" value="C:mitochondrion"/>
    <property type="evidence" value="ECO:0007669"/>
    <property type="project" value="TreeGrafter"/>
</dbReference>
<dbReference type="Gene3D" id="3.30.559.10">
    <property type="entry name" value="Chloramphenicol acetyltransferase-like domain"/>
    <property type="match status" value="1"/>
</dbReference>
<dbReference type="GO" id="GO:0009437">
    <property type="term" value="P:carnitine metabolic process"/>
    <property type="evidence" value="ECO:0007669"/>
    <property type="project" value="TreeGrafter"/>
</dbReference>
<dbReference type="FunFam" id="3.30.559.70:FF:000003">
    <property type="entry name" value="Carnitine acetyl transferase FacC"/>
    <property type="match status" value="1"/>
</dbReference>
<feature type="domain" description="Choline/carnitine acyltransferase" evidence="9">
    <location>
        <begin position="79"/>
        <end position="732"/>
    </location>
</feature>
<evidence type="ECO:0000259" key="9">
    <source>
        <dbReference type="Pfam" id="PF00755"/>
    </source>
</evidence>
<dbReference type="PROSITE" id="PS00440">
    <property type="entry name" value="ACYLTRANSF_C_2"/>
    <property type="match status" value="1"/>
</dbReference>
<keyword evidence="4" id="KW-0276">Fatty acid metabolism</keyword>
<dbReference type="GeneID" id="34566999"/>
<dbReference type="EMBL" id="MJBS01000220">
    <property type="protein sequence ID" value="OHE90830.1"/>
    <property type="molecule type" value="Genomic_DNA"/>
</dbReference>
<evidence type="ECO:0000256" key="3">
    <source>
        <dbReference type="ARBA" id="ARBA00022679"/>
    </source>
</evidence>
<feature type="region of interest" description="Disordered" evidence="8">
    <location>
        <begin position="790"/>
        <end position="810"/>
    </location>
</feature>
<feature type="compositionally biased region" description="Polar residues" evidence="8">
    <location>
        <begin position="794"/>
        <end position="810"/>
    </location>
</feature>
<evidence type="ECO:0000256" key="7">
    <source>
        <dbReference type="PIRSR" id="PIRSR600542-1"/>
    </source>
</evidence>
<dbReference type="PANTHER" id="PTHR22589">
    <property type="entry name" value="CARNITINE O-ACYLTRANSFERASE"/>
    <property type="match status" value="1"/>
</dbReference>
<dbReference type="InterPro" id="IPR000542">
    <property type="entry name" value="Carn_acyl_trans"/>
</dbReference>
<dbReference type="Pfam" id="PF00755">
    <property type="entry name" value="Carn_acyltransf"/>
    <property type="match status" value="1"/>
</dbReference>
<dbReference type="SUPFAM" id="SSF52777">
    <property type="entry name" value="CoA-dependent acyltransferases"/>
    <property type="match status" value="2"/>
</dbReference>
<evidence type="ECO:0000256" key="4">
    <source>
        <dbReference type="ARBA" id="ARBA00022832"/>
    </source>
</evidence>
<protein>
    <submittedName>
        <fullName evidence="10">Choline/Carnitine O-acyltransferase</fullName>
    </submittedName>
</protein>
<feature type="compositionally biased region" description="Basic and acidic residues" evidence="8">
    <location>
        <begin position="834"/>
        <end position="847"/>
    </location>
</feature>
<dbReference type="FunFam" id="3.30.559.10:FF:000025">
    <property type="entry name" value="Carnitine acetyl transferase"/>
    <property type="match status" value="1"/>
</dbReference>
<evidence type="ECO:0000313" key="11">
    <source>
        <dbReference type="Proteomes" id="UP000176998"/>
    </source>
</evidence>
<dbReference type="RefSeq" id="XP_022468005.1">
    <property type="nucleotide sequence ID" value="XM_022625489.1"/>
</dbReference>
<dbReference type="PANTHER" id="PTHR22589:SF29">
    <property type="entry name" value="MITOCHONDRIAL CARNITINE O-ACETYLTRANSFERASE-RELATED"/>
    <property type="match status" value="1"/>
</dbReference>
<dbReference type="Gene3D" id="1.10.275.20">
    <property type="entry name" value="Choline/Carnitine o-acyltransferase"/>
    <property type="match status" value="1"/>
</dbReference>
<evidence type="ECO:0000256" key="8">
    <source>
        <dbReference type="SAM" id="MobiDB-lite"/>
    </source>
</evidence>
<accession>A0A1G4ANR6</accession>
<dbReference type="PROSITE" id="PS00439">
    <property type="entry name" value="ACYLTRANSF_C_1"/>
    <property type="match status" value="1"/>
</dbReference>
<dbReference type="InterPro" id="IPR023213">
    <property type="entry name" value="CAT-like_dom_sf"/>
</dbReference>
<feature type="compositionally biased region" description="Polar residues" evidence="8">
    <location>
        <begin position="601"/>
        <end position="610"/>
    </location>
</feature>
<dbReference type="InterPro" id="IPR042572">
    <property type="entry name" value="Carn_acyl_trans_N"/>
</dbReference>
<reference evidence="10 11" key="1">
    <citation type="submission" date="2016-09" db="EMBL/GenBank/DDBJ databases">
        <authorList>
            <person name="Capua I."/>
            <person name="De Benedictis P."/>
            <person name="Joannis T."/>
            <person name="Lombin L.H."/>
            <person name="Cattoli G."/>
        </authorList>
    </citation>
    <scope>NUCLEOTIDE SEQUENCE [LARGE SCALE GENOMIC DNA]</scope>
    <source>
        <strain evidence="10 11">IMI 309357</strain>
    </source>
</reference>
<keyword evidence="5" id="KW-0443">Lipid metabolism</keyword>
<dbReference type="GO" id="GO:0004092">
    <property type="term" value="F:carnitine O-acetyltransferase activity"/>
    <property type="evidence" value="ECO:0007669"/>
    <property type="project" value="TreeGrafter"/>
</dbReference>
<dbReference type="GO" id="GO:0006631">
    <property type="term" value="P:fatty acid metabolic process"/>
    <property type="evidence" value="ECO:0007669"/>
    <property type="project" value="UniProtKB-KW"/>
</dbReference>
<proteinExistence type="inferred from homology"/>
<feature type="compositionally biased region" description="Low complexity" evidence="8">
    <location>
        <begin position="640"/>
        <end position="654"/>
    </location>
</feature>
<feature type="region of interest" description="Disordered" evidence="8">
    <location>
        <begin position="601"/>
        <end position="661"/>
    </location>
</feature>
<keyword evidence="3 10" id="KW-0808">Transferase</keyword>
<dbReference type="FunFam" id="1.10.275.20:FF:000003">
    <property type="entry name" value="Carnitine acetyl transferase"/>
    <property type="match status" value="1"/>
</dbReference>
<feature type="active site" description="Proton acceptor" evidence="7">
    <location>
        <position position="385"/>
    </location>
</feature>
<dbReference type="InterPro" id="IPR042231">
    <property type="entry name" value="Cho/carn_acyl_trans_2"/>
</dbReference>
<dbReference type="InterPro" id="IPR039551">
    <property type="entry name" value="Cho/carn_acyl_trans"/>
</dbReference>
<evidence type="ECO:0000256" key="6">
    <source>
        <dbReference type="ARBA" id="ARBA00023315"/>
    </source>
</evidence>
<dbReference type="Gene3D" id="3.30.559.70">
    <property type="entry name" value="Choline/Carnitine o-acyltransferase, domain 2"/>
    <property type="match status" value="1"/>
</dbReference>